<dbReference type="UniPathway" id="UPA00087">
    <property type="reaction ID" value="UER00175"/>
</dbReference>
<evidence type="ECO:0000256" key="6">
    <source>
        <dbReference type="HAMAP-Rule" id="MF_00836"/>
    </source>
</evidence>
<keyword evidence="5 6" id="KW-0067">ATP-binding</keyword>
<dbReference type="SMART" id="SM00072">
    <property type="entry name" value="GuKc"/>
    <property type="match status" value="1"/>
</dbReference>
<dbReference type="HAMAP" id="MF_00836">
    <property type="entry name" value="PhnN"/>
    <property type="match status" value="1"/>
</dbReference>
<comment type="caution">
    <text evidence="8">The sequence shown here is derived from an EMBL/GenBank/DDBJ whole genome shotgun (WGS) entry which is preliminary data.</text>
</comment>
<evidence type="ECO:0000256" key="5">
    <source>
        <dbReference type="ARBA" id="ARBA00022840"/>
    </source>
</evidence>
<dbReference type="SUPFAM" id="SSF52540">
    <property type="entry name" value="P-loop containing nucleoside triphosphate hydrolases"/>
    <property type="match status" value="1"/>
</dbReference>
<comment type="catalytic activity">
    <reaction evidence="1 6">
        <text>alpha-D-ribose 1,5-bisphosphate + ATP = 5-phospho-alpha-D-ribose 1-diphosphate + ADP</text>
        <dbReference type="Rhea" id="RHEA:20109"/>
        <dbReference type="ChEBI" id="CHEBI:30616"/>
        <dbReference type="ChEBI" id="CHEBI:58017"/>
        <dbReference type="ChEBI" id="CHEBI:68688"/>
        <dbReference type="ChEBI" id="CHEBI:456216"/>
        <dbReference type="EC" id="2.7.4.23"/>
    </reaction>
</comment>
<feature type="domain" description="Guanylate kinase/L-type calcium channel beta subunit" evidence="7">
    <location>
        <begin position="2"/>
        <end position="178"/>
    </location>
</feature>
<dbReference type="eggNOG" id="COG3709">
    <property type="taxonomic scope" value="Bacteria"/>
</dbReference>
<keyword evidence="3 6" id="KW-0808">Transferase</keyword>
<evidence type="ECO:0000256" key="4">
    <source>
        <dbReference type="ARBA" id="ARBA00022741"/>
    </source>
</evidence>
<dbReference type="STRING" id="1317124.DW2_14570"/>
<evidence type="ECO:0000256" key="3">
    <source>
        <dbReference type="ARBA" id="ARBA00022679"/>
    </source>
</evidence>
<evidence type="ECO:0000256" key="2">
    <source>
        <dbReference type="ARBA" id="ARBA00005069"/>
    </source>
</evidence>
<comment type="pathway">
    <text evidence="2 6">Metabolic intermediate biosynthesis; 5-phospho-alpha-D-ribose 1-diphosphate biosynthesis; 5-phospho-alpha-D-ribose 1-diphosphate from D-ribose 5-phosphate (route II): step 3/3.</text>
</comment>
<evidence type="ECO:0000313" key="8">
    <source>
        <dbReference type="EMBL" id="KFE34233.1"/>
    </source>
</evidence>
<sequence>MKGRLIAVVGASGAGKDTLIRGALARDPGLHWARRSITRPRSGTEPFESLTEAEFDTRIAADRFALHWRAHGLRYGVARAELEPIERGETVLFNGSRAALAEAAAQFPALEVVEVIAPVPLRAERLAARGRESAAQIEARIARNTEPLPAALPVRQVCNDAGEEEGVIRFLAALHPVRA</sequence>
<dbReference type="AlphaFoldDB" id="A0A085TU36"/>
<keyword evidence="8" id="KW-0418">Kinase</keyword>
<accession>A0A085TU36</accession>
<dbReference type="GO" id="GO:0033863">
    <property type="term" value="F:ribose 1,5-bisphosphate phosphokinase activity"/>
    <property type="evidence" value="ECO:0007669"/>
    <property type="project" value="UniProtKB-UniRule"/>
</dbReference>
<evidence type="ECO:0000256" key="1">
    <source>
        <dbReference type="ARBA" id="ARBA00000373"/>
    </source>
</evidence>
<keyword evidence="9" id="KW-1185">Reference proteome</keyword>
<evidence type="ECO:0000259" key="7">
    <source>
        <dbReference type="SMART" id="SM00072"/>
    </source>
</evidence>
<comment type="function">
    <text evidence="6">Catalyzes the phosphorylation of ribose 1,5-bisphosphate to 5-phospho-D-ribosyl alpha-1-diphosphate (PRPP).</text>
</comment>
<dbReference type="GO" id="GO:0019634">
    <property type="term" value="P:organic phosphonate metabolic process"/>
    <property type="evidence" value="ECO:0007669"/>
    <property type="project" value="UniProtKB-UniRule"/>
</dbReference>
<protein>
    <recommendedName>
        <fullName evidence="6">Ribose 1,5-bisphosphate phosphokinase PhnN</fullName>
        <ecNumber evidence="6">2.7.4.23</ecNumber>
    </recommendedName>
    <alternativeName>
        <fullName evidence="6">Ribose 1,5-bisphosphokinase</fullName>
    </alternativeName>
</protein>
<dbReference type="EC" id="2.7.4.23" evidence="6"/>
<dbReference type="EMBL" id="AQRC01000012">
    <property type="protein sequence ID" value="KFE34233.1"/>
    <property type="molecule type" value="Genomic_DNA"/>
</dbReference>
<dbReference type="InterPro" id="IPR027417">
    <property type="entry name" value="P-loop_NTPase"/>
</dbReference>
<reference evidence="8 9" key="2">
    <citation type="journal article" date="2015" name="Antonie Van Leeuwenhoek">
        <title>Thioclava indica sp. nov., isolated from surface seawater of the Indian Ocean.</title>
        <authorList>
            <person name="Liu Y."/>
            <person name="Lai Q."/>
            <person name="Du J."/>
            <person name="Xu H."/>
            <person name="Jiang L."/>
            <person name="Shao Z."/>
        </authorList>
    </citation>
    <scope>NUCLEOTIDE SEQUENCE [LARGE SCALE GENOMIC DNA]</scope>
    <source>
        <strain evidence="8 9">13D2W-2</strain>
    </source>
</reference>
<dbReference type="PATRIC" id="fig|1317124.6.peg.2931"/>
<keyword evidence="4 6" id="KW-0547">Nucleotide-binding</keyword>
<dbReference type="InterPro" id="IPR012699">
    <property type="entry name" value="PhnN"/>
</dbReference>
<comment type="caution">
    <text evidence="6">Lacks conserved residue(s) required for the propagation of feature annotation.</text>
</comment>
<dbReference type="InterPro" id="IPR008145">
    <property type="entry name" value="GK/Ca_channel_bsu"/>
</dbReference>
<evidence type="ECO:0000313" key="9">
    <source>
        <dbReference type="Proteomes" id="UP000028607"/>
    </source>
</evidence>
<gene>
    <name evidence="6" type="primary">phnN</name>
    <name evidence="8" type="ORF">DW2_14570</name>
</gene>
<dbReference type="Gene3D" id="3.40.50.300">
    <property type="entry name" value="P-loop containing nucleotide triphosphate hydrolases"/>
    <property type="match status" value="1"/>
</dbReference>
<dbReference type="Proteomes" id="UP000028607">
    <property type="component" value="Unassembled WGS sequence"/>
</dbReference>
<dbReference type="GO" id="GO:0006015">
    <property type="term" value="P:5-phosphoribose 1-diphosphate biosynthetic process"/>
    <property type="evidence" value="ECO:0007669"/>
    <property type="project" value="UniProtKB-UniRule"/>
</dbReference>
<reference evidence="9" key="1">
    <citation type="submission" date="2013-04" db="EMBL/GenBank/DDBJ databases">
        <title>Thioclava sp. 13D2W-2 Genome Sequencing.</title>
        <authorList>
            <person name="Lai Q."/>
            <person name="Li G."/>
            <person name="Shao Z."/>
        </authorList>
    </citation>
    <scope>NUCLEOTIDE SEQUENCE [LARGE SCALE GENOMIC DNA]</scope>
    <source>
        <strain evidence="9">13D2W-2</strain>
    </source>
</reference>
<dbReference type="RefSeq" id="WP_038147774.1">
    <property type="nucleotide sequence ID" value="NZ_AQRC01000012.1"/>
</dbReference>
<dbReference type="OrthoDB" id="341217at2"/>
<organism evidence="8 9">
    <name type="scientific">Thioclava atlantica</name>
    <dbReference type="NCBI Taxonomy" id="1317124"/>
    <lineage>
        <taxon>Bacteria</taxon>
        <taxon>Pseudomonadati</taxon>
        <taxon>Pseudomonadota</taxon>
        <taxon>Alphaproteobacteria</taxon>
        <taxon>Rhodobacterales</taxon>
        <taxon>Paracoccaceae</taxon>
        <taxon>Thioclava</taxon>
    </lineage>
</organism>
<dbReference type="GO" id="GO:0005524">
    <property type="term" value="F:ATP binding"/>
    <property type="evidence" value="ECO:0007669"/>
    <property type="project" value="UniProtKB-KW"/>
</dbReference>
<comment type="similarity">
    <text evidence="6">Belongs to the ribose 1,5-bisphosphokinase family.</text>
</comment>
<name>A0A085TU36_9RHOB</name>
<proteinExistence type="inferred from homology"/>